<evidence type="ECO:0000313" key="2">
    <source>
        <dbReference type="Proteomes" id="UP000183192"/>
    </source>
</evidence>
<proteinExistence type="predicted"/>
<protein>
    <recommendedName>
        <fullName evidence="3">DUF2769 domain-containing protein</fullName>
    </recommendedName>
</protein>
<dbReference type="EMBL" id="MNUU01000023">
    <property type="protein sequence ID" value="OIO08067.1"/>
    <property type="molecule type" value="Genomic_DNA"/>
</dbReference>
<dbReference type="AlphaFoldDB" id="A0A1J4TAZ4"/>
<reference evidence="1 2" key="1">
    <citation type="journal article" date="2016" name="Environ. Microbiol.">
        <title>Genomic resolution of a cold subsurface aquifer community provides metabolic insights for novel microbes adapted to high CO concentrations.</title>
        <authorList>
            <person name="Probst A.J."/>
            <person name="Castelle C.J."/>
            <person name="Singh A."/>
            <person name="Brown C.T."/>
            <person name="Anantharaman K."/>
            <person name="Sharon I."/>
            <person name="Hug L.A."/>
            <person name="Burstein D."/>
            <person name="Emerson J.B."/>
            <person name="Thomas B.C."/>
            <person name="Banfield J.F."/>
        </authorList>
    </citation>
    <scope>NUCLEOTIDE SEQUENCE [LARGE SCALE GENOMIC DNA]</scope>
    <source>
        <strain evidence="1">CG1_02_37_44</strain>
    </source>
</reference>
<dbReference type="InterPro" id="IPR020075">
    <property type="entry name" value="Uncharacterised_AF2234"/>
</dbReference>
<dbReference type="Pfam" id="PF10967">
    <property type="entry name" value="DUF2769"/>
    <property type="match status" value="1"/>
</dbReference>
<organism evidence="1 2">
    <name type="scientific">Candidatus Falkowbacteria bacterium CG1_02_37_44</name>
    <dbReference type="NCBI Taxonomy" id="1805146"/>
    <lineage>
        <taxon>Bacteria</taxon>
        <taxon>Candidatus Falkowiibacteriota</taxon>
    </lineage>
</organism>
<dbReference type="Proteomes" id="UP000183192">
    <property type="component" value="Unassembled WGS sequence"/>
</dbReference>
<comment type="caution">
    <text evidence="1">The sequence shown here is derived from an EMBL/GenBank/DDBJ whole genome shotgun (WGS) entry which is preliminary data.</text>
</comment>
<evidence type="ECO:0008006" key="3">
    <source>
        <dbReference type="Google" id="ProtNLM"/>
    </source>
</evidence>
<dbReference type="STRING" id="1805146.AUJ27_01335"/>
<gene>
    <name evidence="1" type="ORF">AUJ27_01335</name>
</gene>
<name>A0A1J4TAZ4_9BACT</name>
<accession>A0A1J4TAZ4</accession>
<evidence type="ECO:0000313" key="1">
    <source>
        <dbReference type="EMBL" id="OIO08067.1"/>
    </source>
</evidence>
<sequence>MKPIDSQENLIKCICGRCPLYTDCNRGKKEGLFCARQKSVCPLDNTKMCICGACPVYDENKLAGGYFCIKEISEQ</sequence>